<dbReference type="PANTHER" id="PTHR30105:SF2">
    <property type="entry name" value="DIVERGENT POLYSACCHARIDE DEACETYLASE SUPERFAMILY"/>
    <property type="match status" value="1"/>
</dbReference>
<keyword evidence="2" id="KW-1185">Reference proteome</keyword>
<dbReference type="InterPro" id="IPR011330">
    <property type="entry name" value="Glyco_hydro/deAcase_b/a-brl"/>
</dbReference>
<dbReference type="GO" id="GO:0005975">
    <property type="term" value="P:carbohydrate metabolic process"/>
    <property type="evidence" value="ECO:0007669"/>
    <property type="project" value="InterPro"/>
</dbReference>
<accession>A0A4R5LVY5</accession>
<gene>
    <name evidence="1" type="ORF">E2F43_05200</name>
</gene>
<proteinExistence type="predicted"/>
<evidence type="ECO:0000313" key="1">
    <source>
        <dbReference type="EMBL" id="TDG15624.1"/>
    </source>
</evidence>
<dbReference type="Proteomes" id="UP000295554">
    <property type="component" value="Unassembled WGS sequence"/>
</dbReference>
<evidence type="ECO:0000313" key="2">
    <source>
        <dbReference type="Proteomes" id="UP000295554"/>
    </source>
</evidence>
<dbReference type="CDD" id="cd10936">
    <property type="entry name" value="CE4_DAC2"/>
    <property type="match status" value="1"/>
</dbReference>
<name>A0A4R5LVY5_9GAMM</name>
<dbReference type="EMBL" id="SMSE01000001">
    <property type="protein sequence ID" value="TDG15624.1"/>
    <property type="molecule type" value="Genomic_DNA"/>
</dbReference>
<dbReference type="OrthoDB" id="9784811at2"/>
<dbReference type="Gene3D" id="3.20.20.370">
    <property type="entry name" value="Glycoside hydrolase/deacetylase"/>
    <property type="match status" value="1"/>
</dbReference>
<dbReference type="AlphaFoldDB" id="A0A4R5LVY5"/>
<reference evidence="1 2" key="1">
    <citation type="submission" date="2019-03" db="EMBL/GenBank/DDBJ databases">
        <title>Seongchinamella monodicae gen. nov., sp. nov., a novel member of the Gammaproteobacteria isolated from a tidal mudflat of beach.</title>
        <authorList>
            <person name="Yang H.G."/>
            <person name="Kang J.W."/>
            <person name="Lee S.D."/>
        </authorList>
    </citation>
    <scope>NUCLEOTIDE SEQUENCE [LARGE SCALE GENOMIC DNA]</scope>
    <source>
        <strain evidence="1 2">GH4-78</strain>
    </source>
</reference>
<dbReference type="SUPFAM" id="SSF88713">
    <property type="entry name" value="Glycoside hydrolase/deacetylase"/>
    <property type="match status" value="1"/>
</dbReference>
<dbReference type="Pfam" id="PF04748">
    <property type="entry name" value="Polysacc_deac_2"/>
    <property type="match status" value="1"/>
</dbReference>
<sequence>MLWLSLVALPASGQGAGHWSQSCDTGPPFAIAAPASRASLVLIIDDLGHRRSLGMAMVNLPGKVTLAVLPHTPHARELAEAGFAAGKEIMLHAPMSNAGGMPLGPGGLTPSLPRSEFDRILGEDIDAVPHARGINNHMGSELTTKPLQMGWVMQTLLRRDLYFVDSRTNPATVAAQTAADFQVPHLSRSVFLDNEIKTEAIGAQFERLVTLAERDGLAVGIGHPYRATAEFLADALPALKCRGIELALLSEVLARGQGQRVNDGAPASEPDFNSVLSHVGLGFRHGVLAEVENAGGEDRIGPSLDHTGHQVIEVTDAP</sequence>
<comment type="caution">
    <text evidence="1">The sequence shown here is derived from an EMBL/GenBank/DDBJ whole genome shotgun (WGS) entry which is preliminary data.</text>
</comment>
<dbReference type="PANTHER" id="PTHR30105">
    <property type="entry name" value="UNCHARACTERIZED YIBQ-RELATED"/>
    <property type="match status" value="1"/>
</dbReference>
<organism evidence="1 2">
    <name type="scientific">Seongchinamella unica</name>
    <dbReference type="NCBI Taxonomy" id="2547392"/>
    <lineage>
        <taxon>Bacteria</taxon>
        <taxon>Pseudomonadati</taxon>
        <taxon>Pseudomonadota</taxon>
        <taxon>Gammaproteobacteria</taxon>
        <taxon>Cellvibrionales</taxon>
        <taxon>Halieaceae</taxon>
        <taxon>Seongchinamella</taxon>
    </lineage>
</organism>
<protein>
    <submittedName>
        <fullName evidence="1">Divergent polysaccharide deacetylase family protein</fullName>
    </submittedName>
</protein>
<dbReference type="InterPro" id="IPR006837">
    <property type="entry name" value="Divergent_DAC"/>
</dbReference>